<dbReference type="InterPro" id="IPR036388">
    <property type="entry name" value="WH-like_DNA-bd_sf"/>
</dbReference>
<gene>
    <name evidence="6" type="ORF">D3P09_12555</name>
</gene>
<comment type="caution">
    <text evidence="6">The sequence shown here is derived from an EMBL/GenBank/DDBJ whole genome shotgun (WGS) entry which is preliminary data.</text>
</comment>
<dbReference type="OrthoDB" id="9803735at2"/>
<evidence type="ECO:0000256" key="3">
    <source>
        <dbReference type="ARBA" id="ARBA00023125"/>
    </source>
</evidence>
<protein>
    <submittedName>
        <fullName evidence="6">LysR family transcriptional regulator</fullName>
    </submittedName>
</protein>
<name>A0A3A6Q2I1_9BACL</name>
<evidence type="ECO:0000313" key="6">
    <source>
        <dbReference type="EMBL" id="RJX40184.1"/>
    </source>
</evidence>
<keyword evidence="2" id="KW-0805">Transcription regulation</keyword>
<dbReference type="PRINTS" id="PR00039">
    <property type="entry name" value="HTHLYSR"/>
</dbReference>
<dbReference type="Gene3D" id="1.10.10.10">
    <property type="entry name" value="Winged helix-like DNA-binding domain superfamily/Winged helix DNA-binding domain"/>
    <property type="match status" value="1"/>
</dbReference>
<dbReference type="EMBL" id="QXQB01000002">
    <property type="protein sequence ID" value="RJX40184.1"/>
    <property type="molecule type" value="Genomic_DNA"/>
</dbReference>
<dbReference type="Pfam" id="PF03466">
    <property type="entry name" value="LysR_substrate"/>
    <property type="match status" value="1"/>
</dbReference>
<dbReference type="PROSITE" id="PS50931">
    <property type="entry name" value="HTH_LYSR"/>
    <property type="match status" value="1"/>
</dbReference>
<evidence type="ECO:0000259" key="5">
    <source>
        <dbReference type="PROSITE" id="PS50931"/>
    </source>
</evidence>
<dbReference type="AlphaFoldDB" id="A0A3A6Q2I1"/>
<dbReference type="RefSeq" id="WP_120110220.1">
    <property type="nucleotide sequence ID" value="NZ_QXQB01000002.1"/>
</dbReference>
<dbReference type="InterPro" id="IPR050950">
    <property type="entry name" value="HTH-type_LysR_regulators"/>
</dbReference>
<evidence type="ECO:0000256" key="4">
    <source>
        <dbReference type="ARBA" id="ARBA00023163"/>
    </source>
</evidence>
<feature type="domain" description="HTH lysR-type" evidence="5">
    <location>
        <begin position="1"/>
        <end position="58"/>
    </location>
</feature>
<dbReference type="InterPro" id="IPR005119">
    <property type="entry name" value="LysR_subst-bd"/>
</dbReference>
<dbReference type="GO" id="GO:0005829">
    <property type="term" value="C:cytosol"/>
    <property type="evidence" value="ECO:0007669"/>
    <property type="project" value="TreeGrafter"/>
</dbReference>
<sequence>MQLEQLACIVEVAKTGSVTGAAQNLHISVSAVSQSISNLEAELGLALFHRSRTGTVPTAEGKAIIQKAFEVLAKINEIEEEAKSYTSELSGQLRLAAIPVPLSLFVDAIISFKRDYPRVELEITEKGTTEILNDLRHNKIDLGLIIWNEELHRHMSVAFERLLEGKLIAGVSRFSPLAQRSSLSPDMLRSQPLVLYNDDYLKWFIQDFESRYGALNVLFYTNNKDAIIKAVEEGSAITIGLDFSFYPPSSAKGIATIDLDIADNDPVYLGWVRSEEQPLPHASKIFIQKLKYQLDKIN</sequence>
<dbReference type="SUPFAM" id="SSF46785">
    <property type="entry name" value="Winged helix' DNA-binding domain"/>
    <property type="match status" value="1"/>
</dbReference>
<dbReference type="PANTHER" id="PTHR30419">
    <property type="entry name" value="HTH-TYPE TRANSCRIPTIONAL REGULATOR YBHD"/>
    <property type="match status" value="1"/>
</dbReference>
<dbReference type="SUPFAM" id="SSF53850">
    <property type="entry name" value="Periplasmic binding protein-like II"/>
    <property type="match status" value="1"/>
</dbReference>
<keyword evidence="3" id="KW-0238">DNA-binding</keyword>
<reference evidence="6 7" key="1">
    <citation type="submission" date="2018-09" db="EMBL/GenBank/DDBJ databases">
        <title>Paenibacillus aracenensis nov. sp. isolated from a cave in southern Spain.</title>
        <authorList>
            <person name="Jurado V."/>
            <person name="Gutierrez-Patricio S."/>
            <person name="Gonzalez-Pimentel J.L."/>
            <person name="Miller A.Z."/>
            <person name="Laiz L."/>
            <person name="Saiz-Jimenez C."/>
        </authorList>
    </citation>
    <scope>NUCLEOTIDE SEQUENCE [LARGE SCALE GENOMIC DNA]</scope>
    <source>
        <strain evidence="6 7">JCM 19203</strain>
    </source>
</reference>
<dbReference type="FunFam" id="1.10.10.10:FF:000001">
    <property type="entry name" value="LysR family transcriptional regulator"/>
    <property type="match status" value="1"/>
</dbReference>
<dbReference type="InterPro" id="IPR000847">
    <property type="entry name" value="LysR_HTH_N"/>
</dbReference>
<dbReference type="GO" id="GO:0003677">
    <property type="term" value="F:DNA binding"/>
    <property type="evidence" value="ECO:0007669"/>
    <property type="project" value="UniProtKB-KW"/>
</dbReference>
<evidence type="ECO:0000313" key="7">
    <source>
        <dbReference type="Proteomes" id="UP000267798"/>
    </source>
</evidence>
<evidence type="ECO:0000256" key="1">
    <source>
        <dbReference type="ARBA" id="ARBA00009437"/>
    </source>
</evidence>
<dbReference type="Pfam" id="PF00126">
    <property type="entry name" value="HTH_1"/>
    <property type="match status" value="1"/>
</dbReference>
<dbReference type="Proteomes" id="UP000267798">
    <property type="component" value="Unassembled WGS sequence"/>
</dbReference>
<dbReference type="Gene3D" id="3.40.190.290">
    <property type="match status" value="1"/>
</dbReference>
<keyword evidence="4" id="KW-0804">Transcription</keyword>
<evidence type="ECO:0000256" key="2">
    <source>
        <dbReference type="ARBA" id="ARBA00023015"/>
    </source>
</evidence>
<dbReference type="GO" id="GO:0003700">
    <property type="term" value="F:DNA-binding transcription factor activity"/>
    <property type="evidence" value="ECO:0007669"/>
    <property type="project" value="InterPro"/>
</dbReference>
<proteinExistence type="inferred from homology"/>
<accession>A0A3A6Q2I1</accession>
<comment type="similarity">
    <text evidence="1">Belongs to the LysR transcriptional regulatory family.</text>
</comment>
<dbReference type="InterPro" id="IPR036390">
    <property type="entry name" value="WH_DNA-bd_sf"/>
</dbReference>
<dbReference type="CDD" id="cd05466">
    <property type="entry name" value="PBP2_LTTR_substrate"/>
    <property type="match status" value="1"/>
</dbReference>
<organism evidence="6 7">
    <name type="scientific">Paenibacillus pinisoli</name>
    <dbReference type="NCBI Taxonomy" id="1276110"/>
    <lineage>
        <taxon>Bacteria</taxon>
        <taxon>Bacillati</taxon>
        <taxon>Bacillota</taxon>
        <taxon>Bacilli</taxon>
        <taxon>Bacillales</taxon>
        <taxon>Paenibacillaceae</taxon>
        <taxon>Paenibacillus</taxon>
    </lineage>
</organism>
<keyword evidence="7" id="KW-1185">Reference proteome</keyword>